<proteinExistence type="inferred from homology"/>
<dbReference type="InterPro" id="IPR002213">
    <property type="entry name" value="UDP_glucos_trans"/>
</dbReference>
<dbReference type="PANTHER" id="PTHR11926">
    <property type="entry name" value="GLUCOSYL/GLUCURONOSYL TRANSFERASES"/>
    <property type="match status" value="1"/>
</dbReference>
<keyword evidence="2 3" id="KW-0808">Transferase</keyword>
<name>A0ABU6SD92_9FABA</name>
<reference evidence="5 6" key="1">
    <citation type="journal article" date="2023" name="Plants (Basel)">
        <title>Bridging the Gap: Combining Genomics and Transcriptomics Approaches to Understand Stylosanthes scabra, an Orphan Legume from the Brazilian Caatinga.</title>
        <authorList>
            <person name="Ferreira-Neto J.R.C."/>
            <person name="da Silva M.D."/>
            <person name="Binneck E."/>
            <person name="de Melo N.F."/>
            <person name="da Silva R.H."/>
            <person name="de Melo A.L.T.M."/>
            <person name="Pandolfi V."/>
            <person name="Bustamante F.O."/>
            <person name="Brasileiro-Vidal A.C."/>
            <person name="Benko-Iseppon A.M."/>
        </authorList>
    </citation>
    <scope>NUCLEOTIDE SEQUENCE [LARGE SCALE GENOMIC DNA]</scope>
    <source>
        <tissue evidence="5">Leaves</tissue>
    </source>
</reference>
<evidence type="ECO:0000313" key="6">
    <source>
        <dbReference type="Proteomes" id="UP001341840"/>
    </source>
</evidence>
<gene>
    <name evidence="5" type="ORF">PIB30_035007</name>
</gene>
<evidence type="ECO:0000256" key="4">
    <source>
        <dbReference type="RuleBase" id="RU362057"/>
    </source>
</evidence>
<comment type="caution">
    <text evidence="5">The sequence shown here is derived from an EMBL/GenBank/DDBJ whole genome shotgun (WGS) entry which is preliminary data.</text>
</comment>
<dbReference type="InterPro" id="IPR035595">
    <property type="entry name" value="UDP_glycos_trans_CS"/>
</dbReference>
<evidence type="ECO:0000256" key="1">
    <source>
        <dbReference type="ARBA" id="ARBA00009995"/>
    </source>
</evidence>
<evidence type="ECO:0000313" key="5">
    <source>
        <dbReference type="EMBL" id="MED6134216.1"/>
    </source>
</evidence>
<comment type="similarity">
    <text evidence="1 3">Belongs to the UDP-glycosyltransferase family.</text>
</comment>
<dbReference type="EMBL" id="JASCZI010060580">
    <property type="protein sequence ID" value="MED6134216.1"/>
    <property type="molecule type" value="Genomic_DNA"/>
</dbReference>
<sequence>MAFLFSFIRAVKLQKLVRTFFTINSHLWQAKGTATNYHSFSTLPFATPSSTMVHHDHRRFLLVIYPAQSHINPALQLAKRLISMGVHVTLLITLHMYRRMPNKPSIPGLSLLTYSDGYDAGFSVFTGGDEDYRLYASELKRRGSEFIDDLITFRAKEGEPFTCLIYSLLVPWAHEVARDLQLPTALLWIQAATVMSIVHRYFHGYETLISDKIKSKDEALTIPGLNLSLSACDVPTFLLVSPTNPVSFIFPVFEEQFQVLDKETNPIVLVNTFEALEPEALRAVDGINMIPIGPLIPSAFLDGTDPADTSFGGDILNATDDDYVEWLDSKAESSVVYVSFGSYHELTKKQTLEIARALLGCNRPFLWVIREKMIKVEGKKEEEELSCMEEILKRKGKIVKWCSQVKVLSHASVGCFVTHCGWNSTMESLVSGVPVVAFPQWSDQNTNAKLMEDAWKIGVRVNPKAINEEGIVEAEELRRCLDIVMGSGEKAKEVRKNAQKWKMLSREEGHRSSDKNLRAFVNGVGKYK</sequence>
<keyword evidence="6" id="KW-1185">Reference proteome</keyword>
<dbReference type="PANTHER" id="PTHR11926:SF1421">
    <property type="entry name" value="GLYCOSYLTRANSFERASE"/>
    <property type="match status" value="1"/>
</dbReference>
<dbReference type="CDD" id="cd03784">
    <property type="entry name" value="GT1_Gtf-like"/>
    <property type="match status" value="1"/>
</dbReference>
<dbReference type="EC" id="2.4.1.-" evidence="4"/>
<keyword evidence="3" id="KW-0328">Glycosyltransferase</keyword>
<dbReference type="Proteomes" id="UP001341840">
    <property type="component" value="Unassembled WGS sequence"/>
</dbReference>
<protein>
    <recommendedName>
        <fullName evidence="4">Glycosyltransferase</fullName>
        <ecNumber evidence="4">2.4.1.-</ecNumber>
    </recommendedName>
</protein>
<dbReference type="Gene3D" id="3.40.50.2000">
    <property type="entry name" value="Glycogen Phosphorylase B"/>
    <property type="match status" value="2"/>
</dbReference>
<organism evidence="5 6">
    <name type="scientific">Stylosanthes scabra</name>
    <dbReference type="NCBI Taxonomy" id="79078"/>
    <lineage>
        <taxon>Eukaryota</taxon>
        <taxon>Viridiplantae</taxon>
        <taxon>Streptophyta</taxon>
        <taxon>Embryophyta</taxon>
        <taxon>Tracheophyta</taxon>
        <taxon>Spermatophyta</taxon>
        <taxon>Magnoliopsida</taxon>
        <taxon>eudicotyledons</taxon>
        <taxon>Gunneridae</taxon>
        <taxon>Pentapetalae</taxon>
        <taxon>rosids</taxon>
        <taxon>fabids</taxon>
        <taxon>Fabales</taxon>
        <taxon>Fabaceae</taxon>
        <taxon>Papilionoideae</taxon>
        <taxon>50 kb inversion clade</taxon>
        <taxon>dalbergioids sensu lato</taxon>
        <taxon>Dalbergieae</taxon>
        <taxon>Pterocarpus clade</taxon>
        <taxon>Stylosanthes</taxon>
    </lineage>
</organism>
<accession>A0ABU6SD92</accession>
<evidence type="ECO:0000256" key="2">
    <source>
        <dbReference type="ARBA" id="ARBA00022679"/>
    </source>
</evidence>
<dbReference type="PROSITE" id="PS00375">
    <property type="entry name" value="UDPGT"/>
    <property type="match status" value="1"/>
</dbReference>
<dbReference type="Pfam" id="PF00201">
    <property type="entry name" value="UDPGT"/>
    <property type="match status" value="1"/>
</dbReference>
<dbReference type="SUPFAM" id="SSF53756">
    <property type="entry name" value="UDP-Glycosyltransferase/glycogen phosphorylase"/>
    <property type="match status" value="1"/>
</dbReference>
<evidence type="ECO:0000256" key="3">
    <source>
        <dbReference type="RuleBase" id="RU003718"/>
    </source>
</evidence>